<dbReference type="EMBL" id="JBBXMP010000348">
    <property type="protein sequence ID" value="KAL0058212.1"/>
    <property type="molecule type" value="Genomic_DNA"/>
</dbReference>
<organism evidence="7 8">
    <name type="scientific">Marasmius tenuissimus</name>
    <dbReference type="NCBI Taxonomy" id="585030"/>
    <lineage>
        <taxon>Eukaryota</taxon>
        <taxon>Fungi</taxon>
        <taxon>Dikarya</taxon>
        <taxon>Basidiomycota</taxon>
        <taxon>Agaricomycotina</taxon>
        <taxon>Agaricomycetes</taxon>
        <taxon>Agaricomycetidae</taxon>
        <taxon>Agaricales</taxon>
        <taxon>Marasmiineae</taxon>
        <taxon>Marasmiaceae</taxon>
        <taxon>Marasmius</taxon>
    </lineage>
</organism>
<dbReference type="PANTHER" id="PTHR46074:SF5">
    <property type="entry name" value="LIM DOMAIN-CONTAINING PROTEIN C"/>
    <property type="match status" value="1"/>
</dbReference>
<evidence type="ECO:0000256" key="5">
    <source>
        <dbReference type="SAM" id="MobiDB-lite"/>
    </source>
</evidence>
<evidence type="ECO:0000259" key="6">
    <source>
        <dbReference type="PROSITE" id="PS50023"/>
    </source>
</evidence>
<dbReference type="Gene3D" id="2.10.110.10">
    <property type="entry name" value="Cysteine Rich Protein"/>
    <property type="match status" value="1"/>
</dbReference>
<gene>
    <name evidence="7" type="ORF">AAF712_015128</name>
</gene>
<keyword evidence="1 4" id="KW-0479">Metal-binding</keyword>
<feature type="compositionally biased region" description="Low complexity" evidence="5">
    <location>
        <begin position="13"/>
        <end position="24"/>
    </location>
</feature>
<accession>A0ABR2ZCK4</accession>
<evidence type="ECO:0000256" key="3">
    <source>
        <dbReference type="ARBA" id="ARBA00023038"/>
    </source>
</evidence>
<dbReference type="SMART" id="SM00132">
    <property type="entry name" value="LIM"/>
    <property type="match status" value="1"/>
</dbReference>
<evidence type="ECO:0000313" key="7">
    <source>
        <dbReference type="EMBL" id="KAL0058212.1"/>
    </source>
</evidence>
<keyword evidence="8" id="KW-1185">Reference proteome</keyword>
<dbReference type="SUPFAM" id="SSF57716">
    <property type="entry name" value="Glucocorticoid receptor-like (DNA-binding domain)"/>
    <property type="match status" value="2"/>
</dbReference>
<sequence>MSFESQASTPSLVNPTTPTRVPVTLGRSNSAIPASMVNAMTKPLTQTATGTRYGAALGSVGVATNMTGSSPRKWGGTTPSCPKCGKSVYFAEQVKAVGKTWHKGCLRCAECNTSLDSTRLRDHQDTPFCGRCYNKLHGPAGNGYALLGKAGG</sequence>
<keyword evidence="2 4" id="KW-0862">Zinc</keyword>
<feature type="compositionally biased region" description="Polar residues" evidence="5">
    <location>
        <begin position="1"/>
        <end position="12"/>
    </location>
</feature>
<evidence type="ECO:0000313" key="8">
    <source>
        <dbReference type="Proteomes" id="UP001437256"/>
    </source>
</evidence>
<protein>
    <recommendedName>
        <fullName evidence="6">LIM zinc-binding domain-containing protein</fullName>
    </recommendedName>
</protein>
<keyword evidence="3 4" id="KW-0440">LIM domain</keyword>
<evidence type="ECO:0000256" key="1">
    <source>
        <dbReference type="ARBA" id="ARBA00022723"/>
    </source>
</evidence>
<dbReference type="PROSITE" id="PS00478">
    <property type="entry name" value="LIM_DOMAIN_1"/>
    <property type="match status" value="1"/>
</dbReference>
<name>A0ABR2ZCK4_9AGAR</name>
<proteinExistence type="predicted"/>
<reference evidence="7 8" key="1">
    <citation type="submission" date="2024-05" db="EMBL/GenBank/DDBJ databases">
        <title>A draft genome resource for the thread blight pathogen Marasmius tenuissimus strain MS-2.</title>
        <authorList>
            <person name="Yulfo-Soto G.E."/>
            <person name="Baruah I.K."/>
            <person name="Amoako-Attah I."/>
            <person name="Bukari Y."/>
            <person name="Meinhardt L.W."/>
            <person name="Bailey B.A."/>
            <person name="Cohen S.P."/>
        </authorList>
    </citation>
    <scope>NUCLEOTIDE SEQUENCE [LARGE SCALE GENOMIC DNA]</scope>
    <source>
        <strain evidence="7 8">MS-2</strain>
    </source>
</reference>
<feature type="region of interest" description="Disordered" evidence="5">
    <location>
        <begin position="1"/>
        <end position="24"/>
    </location>
</feature>
<evidence type="ECO:0000256" key="2">
    <source>
        <dbReference type="ARBA" id="ARBA00022833"/>
    </source>
</evidence>
<dbReference type="CDD" id="cd09326">
    <property type="entry name" value="LIM_CRP_like"/>
    <property type="match status" value="1"/>
</dbReference>
<evidence type="ECO:0000256" key="4">
    <source>
        <dbReference type="PROSITE-ProRule" id="PRU00125"/>
    </source>
</evidence>
<dbReference type="Proteomes" id="UP001437256">
    <property type="component" value="Unassembled WGS sequence"/>
</dbReference>
<dbReference type="Pfam" id="PF00412">
    <property type="entry name" value="LIM"/>
    <property type="match status" value="1"/>
</dbReference>
<feature type="domain" description="LIM zinc-binding" evidence="6">
    <location>
        <begin position="79"/>
        <end position="139"/>
    </location>
</feature>
<comment type="caution">
    <text evidence="7">The sequence shown here is derived from an EMBL/GenBank/DDBJ whole genome shotgun (WGS) entry which is preliminary data.</text>
</comment>
<dbReference type="PANTHER" id="PTHR46074">
    <property type="entry name" value="CYSTEINE-RICH PROTEIN CRIP FAMILY MEMBER"/>
    <property type="match status" value="1"/>
</dbReference>
<dbReference type="PROSITE" id="PS50023">
    <property type="entry name" value="LIM_DOMAIN_2"/>
    <property type="match status" value="1"/>
</dbReference>
<dbReference type="InterPro" id="IPR001781">
    <property type="entry name" value="Znf_LIM"/>
</dbReference>